<evidence type="ECO:0000313" key="3">
    <source>
        <dbReference type="Proteomes" id="UP001550739"/>
    </source>
</evidence>
<keyword evidence="1" id="KW-1133">Transmembrane helix</keyword>
<evidence type="ECO:0000256" key="1">
    <source>
        <dbReference type="SAM" id="Phobius"/>
    </source>
</evidence>
<sequence length="74" mass="8080">MEGEDVTDNGRKTDWKRIGADALIFMLAVLASDALTHLVMSPGTARDVCFVVFIPIIGFALHKAREAVLNHRTG</sequence>
<proteinExistence type="predicted"/>
<keyword evidence="1" id="KW-0472">Membrane</keyword>
<feature type="transmembrane region" description="Helical" evidence="1">
    <location>
        <begin position="20"/>
        <end position="39"/>
    </location>
</feature>
<comment type="caution">
    <text evidence="2">The sequence shown here is derived from an EMBL/GenBank/DDBJ whole genome shotgun (WGS) entry which is preliminary data.</text>
</comment>
<gene>
    <name evidence="2" type="ORF">AB0E89_37150</name>
</gene>
<keyword evidence="1" id="KW-0812">Transmembrane</keyword>
<evidence type="ECO:0000313" key="2">
    <source>
        <dbReference type="EMBL" id="MEU3786106.1"/>
    </source>
</evidence>
<organism evidence="2 3">
    <name type="scientific">Streptomyces sp. 900129855</name>
    <dbReference type="NCBI Taxonomy" id="3155129"/>
    <lineage>
        <taxon>Bacteria</taxon>
        <taxon>Bacillati</taxon>
        <taxon>Actinomycetota</taxon>
        <taxon>Actinomycetes</taxon>
        <taxon>Kitasatosporales</taxon>
        <taxon>Streptomycetaceae</taxon>
        <taxon>Streptomyces</taxon>
    </lineage>
</organism>
<reference evidence="2 3" key="1">
    <citation type="submission" date="2024-06" db="EMBL/GenBank/DDBJ databases">
        <title>The Natural Products Discovery Center: Release of the First 8490 Sequenced Strains for Exploring Actinobacteria Biosynthetic Diversity.</title>
        <authorList>
            <person name="Kalkreuter E."/>
            <person name="Kautsar S.A."/>
            <person name="Yang D."/>
            <person name="Bader C.D."/>
            <person name="Teijaro C.N."/>
            <person name="Fluegel L."/>
            <person name="Davis C.M."/>
            <person name="Simpson J.R."/>
            <person name="Lauterbach L."/>
            <person name="Steele A.D."/>
            <person name="Gui C."/>
            <person name="Meng S."/>
            <person name="Li G."/>
            <person name="Viehrig K."/>
            <person name="Ye F."/>
            <person name="Su P."/>
            <person name="Kiefer A.F."/>
            <person name="Nichols A."/>
            <person name="Cepeda A.J."/>
            <person name="Yan W."/>
            <person name="Fan B."/>
            <person name="Jiang Y."/>
            <person name="Adhikari A."/>
            <person name="Zheng C.-J."/>
            <person name="Schuster L."/>
            <person name="Cowan T.M."/>
            <person name="Smanski M.J."/>
            <person name="Chevrette M.G."/>
            <person name="De Carvalho L.P.S."/>
            <person name="Shen B."/>
        </authorList>
    </citation>
    <scope>NUCLEOTIDE SEQUENCE [LARGE SCALE GENOMIC DNA]</scope>
    <source>
        <strain evidence="2 3">NPDC033843</strain>
    </source>
</reference>
<dbReference type="EMBL" id="JBEZVE010000026">
    <property type="protein sequence ID" value="MEU3786106.1"/>
    <property type="molecule type" value="Genomic_DNA"/>
</dbReference>
<dbReference type="RefSeq" id="WP_361708016.1">
    <property type="nucleotide sequence ID" value="NZ_JBEZVE010000026.1"/>
</dbReference>
<accession>A0ABV2ZU63</accession>
<name>A0ABV2ZU63_9ACTN</name>
<dbReference type="Proteomes" id="UP001550739">
    <property type="component" value="Unassembled WGS sequence"/>
</dbReference>
<feature type="transmembrane region" description="Helical" evidence="1">
    <location>
        <begin position="45"/>
        <end position="62"/>
    </location>
</feature>
<keyword evidence="3" id="KW-1185">Reference proteome</keyword>
<protein>
    <submittedName>
        <fullName evidence="2">Uncharacterized protein</fullName>
    </submittedName>
</protein>